<evidence type="ECO:0000313" key="1">
    <source>
        <dbReference type="EMBL" id="QDT73607.1"/>
    </source>
</evidence>
<keyword evidence="2" id="KW-1185">Reference proteome</keyword>
<name>A0A517TZ08_9BACT</name>
<proteinExistence type="predicted"/>
<dbReference type="RefSeq" id="WP_145433180.1">
    <property type="nucleotide sequence ID" value="NZ_CP036339.1"/>
</dbReference>
<dbReference type="EMBL" id="CP036339">
    <property type="protein sequence ID" value="QDT73607.1"/>
    <property type="molecule type" value="Genomic_DNA"/>
</dbReference>
<organism evidence="1 2">
    <name type="scientific">Lacipirellula limnantheis</name>
    <dbReference type="NCBI Taxonomy" id="2528024"/>
    <lineage>
        <taxon>Bacteria</taxon>
        <taxon>Pseudomonadati</taxon>
        <taxon>Planctomycetota</taxon>
        <taxon>Planctomycetia</taxon>
        <taxon>Pirellulales</taxon>
        <taxon>Lacipirellulaceae</taxon>
        <taxon>Lacipirellula</taxon>
    </lineage>
</organism>
<dbReference type="Proteomes" id="UP000317909">
    <property type="component" value="Chromosome"/>
</dbReference>
<accession>A0A517TZ08</accession>
<dbReference type="KEGG" id="llh:I41_27960"/>
<reference evidence="1 2" key="1">
    <citation type="submission" date="2019-02" db="EMBL/GenBank/DDBJ databases">
        <title>Deep-cultivation of Planctomycetes and their phenomic and genomic characterization uncovers novel biology.</title>
        <authorList>
            <person name="Wiegand S."/>
            <person name="Jogler M."/>
            <person name="Boedeker C."/>
            <person name="Pinto D."/>
            <person name="Vollmers J."/>
            <person name="Rivas-Marin E."/>
            <person name="Kohn T."/>
            <person name="Peeters S.H."/>
            <person name="Heuer A."/>
            <person name="Rast P."/>
            <person name="Oberbeckmann S."/>
            <person name="Bunk B."/>
            <person name="Jeske O."/>
            <person name="Meyerdierks A."/>
            <person name="Storesund J.E."/>
            <person name="Kallscheuer N."/>
            <person name="Luecker S."/>
            <person name="Lage O.M."/>
            <person name="Pohl T."/>
            <person name="Merkel B.J."/>
            <person name="Hornburger P."/>
            <person name="Mueller R.-W."/>
            <person name="Bruemmer F."/>
            <person name="Labrenz M."/>
            <person name="Spormann A.M."/>
            <person name="Op den Camp H."/>
            <person name="Overmann J."/>
            <person name="Amann R."/>
            <person name="Jetten M.S.M."/>
            <person name="Mascher T."/>
            <person name="Medema M.H."/>
            <person name="Devos D.P."/>
            <person name="Kaster A.-K."/>
            <person name="Ovreas L."/>
            <person name="Rohde M."/>
            <person name="Galperin M.Y."/>
            <person name="Jogler C."/>
        </authorList>
    </citation>
    <scope>NUCLEOTIDE SEQUENCE [LARGE SCALE GENOMIC DNA]</scope>
    <source>
        <strain evidence="1 2">I41</strain>
    </source>
</reference>
<evidence type="ECO:0008006" key="3">
    <source>
        <dbReference type="Google" id="ProtNLM"/>
    </source>
</evidence>
<evidence type="ECO:0000313" key="2">
    <source>
        <dbReference type="Proteomes" id="UP000317909"/>
    </source>
</evidence>
<gene>
    <name evidence="1" type="ORF">I41_27960</name>
</gene>
<dbReference type="AlphaFoldDB" id="A0A517TZ08"/>
<sequence>MGYSILAVGDVVRIGEGDYAGAIGVVGPPTVDAEQYATERAVVAMLFPVTVATVIDGVAHTVRVPADILTRVIDPRF</sequence>
<protein>
    <recommendedName>
        <fullName evidence="3">KOW domain-containing protein</fullName>
    </recommendedName>
</protein>